<feature type="compositionally biased region" description="Polar residues" evidence="5">
    <location>
        <begin position="234"/>
        <end position="243"/>
    </location>
</feature>
<evidence type="ECO:0000256" key="5">
    <source>
        <dbReference type="SAM" id="MobiDB-lite"/>
    </source>
</evidence>
<gene>
    <name evidence="7" type="ORF">BASA50_009068</name>
</gene>
<feature type="domain" description="DNA mismatch repair proteins mutS family" evidence="6">
    <location>
        <begin position="870"/>
        <end position="886"/>
    </location>
</feature>
<dbReference type="InterPro" id="IPR007696">
    <property type="entry name" value="DNA_mismatch_repair_MutS_core"/>
</dbReference>
<evidence type="ECO:0000256" key="4">
    <source>
        <dbReference type="ARBA" id="ARBA00023125"/>
    </source>
</evidence>
<evidence type="ECO:0000313" key="8">
    <source>
        <dbReference type="Proteomes" id="UP001648503"/>
    </source>
</evidence>
<dbReference type="InterPro" id="IPR000432">
    <property type="entry name" value="DNA_mismatch_repair_MutS_C"/>
</dbReference>
<proteinExistence type="inferred from homology"/>
<dbReference type="Proteomes" id="UP001648503">
    <property type="component" value="Unassembled WGS sequence"/>
</dbReference>
<accession>A0ABQ8F386</accession>
<comment type="caution">
    <text evidence="7">The sequence shown here is derived from an EMBL/GenBank/DDBJ whole genome shotgun (WGS) entry which is preliminary data.</text>
</comment>
<organism evidence="7 8">
    <name type="scientific">Batrachochytrium salamandrivorans</name>
    <dbReference type="NCBI Taxonomy" id="1357716"/>
    <lineage>
        <taxon>Eukaryota</taxon>
        <taxon>Fungi</taxon>
        <taxon>Fungi incertae sedis</taxon>
        <taxon>Chytridiomycota</taxon>
        <taxon>Chytridiomycota incertae sedis</taxon>
        <taxon>Chytridiomycetes</taxon>
        <taxon>Rhizophydiales</taxon>
        <taxon>Rhizophydiales incertae sedis</taxon>
        <taxon>Batrachochytrium</taxon>
    </lineage>
</organism>
<dbReference type="InterPro" id="IPR036187">
    <property type="entry name" value="DNA_mismatch_repair_MutS_sf"/>
</dbReference>
<name>A0ABQ8F386_9FUNG</name>
<dbReference type="EMBL" id="JAFCIX010000418">
    <property type="protein sequence ID" value="KAH6591068.1"/>
    <property type="molecule type" value="Genomic_DNA"/>
</dbReference>
<dbReference type="InterPro" id="IPR045076">
    <property type="entry name" value="MutS"/>
</dbReference>
<keyword evidence="2" id="KW-0547">Nucleotide-binding</keyword>
<evidence type="ECO:0000313" key="7">
    <source>
        <dbReference type="EMBL" id="KAH6591068.1"/>
    </source>
</evidence>
<dbReference type="SMART" id="SM00534">
    <property type="entry name" value="MUTSac"/>
    <property type="match status" value="1"/>
</dbReference>
<evidence type="ECO:0000256" key="3">
    <source>
        <dbReference type="ARBA" id="ARBA00022840"/>
    </source>
</evidence>
<dbReference type="PANTHER" id="PTHR11361">
    <property type="entry name" value="DNA MISMATCH REPAIR PROTEIN MUTS FAMILY MEMBER"/>
    <property type="match status" value="1"/>
</dbReference>
<dbReference type="PANTHER" id="PTHR11361:SF20">
    <property type="entry name" value="MUTS PROTEIN HOMOLOG 5"/>
    <property type="match status" value="1"/>
</dbReference>
<dbReference type="PROSITE" id="PS00486">
    <property type="entry name" value="DNA_MISMATCH_REPAIR_2"/>
    <property type="match status" value="1"/>
</dbReference>
<sequence>MQMDLDEARSTAIPRSSHNALDDRNCSYPQHRASRPIDSHWPLSTDTQMECPLTPALAVCSDEAVGDTIQASVLIVSHSSGRGELPDTTAATTASSKCILGVYAPSPPPPLPLLQPPPPPSSPASAVSEVSYTYGCSGDQYSNNVISKDHRDTRFSGSLLRQIYHTPQHSVTGRETHIPSIYPSRFTNAAAKRVRFNPAARFSLAVTADSATLIDTVSDLSDSHNPITATNISRLADQSPQHNTTLSTGLGSSTGGDPDPHISTDPHDDTCTVVMALCFRHGQVGAACFNCATSTLQLFEDSVEDTCLEVCKSLMFQTQPNVVLTFARADQEFLHVLQQGVLAISTTAACELLLRPTPEFTYESGKSKLLSICWATLHDLNQSESHHGEGTAKHREQVQMVLEGIVQLKNREMVGSAGALLSYLALARLSGNLSGQEQTTIVGNTVAIRSVENISLANMMQISVNAMVDGSALLKQWIARPLLDLDAICQRQDSIEWFLRCDMCGFRQSLQSSLKHLRSLPMLFRGIQSKFSLLDWQALHQYIFHALTIRNCIQNQSKHSNCKIVTKIDFDSSKKDARLVIKADVDEDLDMLKKTYSELDDILSAVAATVAQTLSPGIATSLNIVYFPQLGYLVAIPLHSSIYPLQDYTIEGLSFQFSTATVAYYKSEKMHELDDSLGDIHSNIVDRELEIMQQLRVAILEHSQDMIKASSTLTELDCILSLVEAALRYQYTRPTMTNGSDLHIVKGRHPLQELCVDTFVANDTHMGCSHPVESYLVSGDISSESQYLSKVMFLTGANFSGKSVYLHQVALIVVMAQIGSYVPAQSATIGLTDRILTRIHSDDSVSALKGSFLIDLQQIAAALANSTPKSLVVIDEFGKGTDSNDGIGLLCAVIESFADRCEKCPRVIAATHFHEILSNGILDFCPKDTDNPSGITSNFIDGAHIPSVVVNREILQFSTMKIVTTQGHCSSSHNGEHSDNEDGQGSMNVTFLYEHVPGKFLQSLGVHCAKMAGLASHVTKRAKQVSDSMLCGKPIPVIRTARDVARQQAAEAVYTAFQGCNVAVADLNTEVWDVVARFETLLS</sequence>
<dbReference type="InterPro" id="IPR027417">
    <property type="entry name" value="P-loop_NTPase"/>
</dbReference>
<dbReference type="Gene3D" id="1.10.1420.10">
    <property type="match status" value="2"/>
</dbReference>
<dbReference type="Pfam" id="PF00488">
    <property type="entry name" value="MutS_V"/>
    <property type="match status" value="1"/>
</dbReference>
<evidence type="ECO:0000259" key="6">
    <source>
        <dbReference type="PROSITE" id="PS00486"/>
    </source>
</evidence>
<feature type="region of interest" description="Disordered" evidence="5">
    <location>
        <begin position="234"/>
        <end position="264"/>
    </location>
</feature>
<evidence type="ECO:0000256" key="1">
    <source>
        <dbReference type="ARBA" id="ARBA00006271"/>
    </source>
</evidence>
<dbReference type="SMART" id="SM00533">
    <property type="entry name" value="MUTSd"/>
    <property type="match status" value="1"/>
</dbReference>
<keyword evidence="3" id="KW-0067">ATP-binding</keyword>
<dbReference type="SUPFAM" id="SSF52540">
    <property type="entry name" value="P-loop containing nucleoside triphosphate hydrolases"/>
    <property type="match status" value="1"/>
</dbReference>
<evidence type="ECO:0000256" key="2">
    <source>
        <dbReference type="ARBA" id="ARBA00022741"/>
    </source>
</evidence>
<keyword evidence="4" id="KW-0238">DNA-binding</keyword>
<comment type="similarity">
    <text evidence="1">Belongs to the DNA mismatch repair MutS family.</text>
</comment>
<keyword evidence="8" id="KW-1185">Reference proteome</keyword>
<protein>
    <recommendedName>
        <fullName evidence="6">DNA mismatch repair proteins mutS family domain-containing protein</fullName>
    </recommendedName>
</protein>
<dbReference type="Pfam" id="PF05192">
    <property type="entry name" value="MutS_III"/>
    <property type="match status" value="1"/>
</dbReference>
<feature type="region of interest" description="Disordered" evidence="5">
    <location>
        <begin position="1"/>
        <end position="41"/>
    </location>
</feature>
<dbReference type="SUPFAM" id="SSF48334">
    <property type="entry name" value="DNA repair protein MutS, domain III"/>
    <property type="match status" value="1"/>
</dbReference>
<dbReference type="Gene3D" id="3.40.50.300">
    <property type="entry name" value="P-loop containing nucleotide triphosphate hydrolases"/>
    <property type="match status" value="1"/>
</dbReference>
<reference evidence="7 8" key="1">
    <citation type="submission" date="2021-02" db="EMBL/GenBank/DDBJ databases">
        <title>Variation within the Batrachochytrium salamandrivorans European outbreak.</title>
        <authorList>
            <person name="Kelly M."/>
            <person name="Pasmans F."/>
            <person name="Shea T.P."/>
            <person name="Munoz J.F."/>
            <person name="Carranza S."/>
            <person name="Cuomo C.A."/>
            <person name="Martel A."/>
        </authorList>
    </citation>
    <scope>NUCLEOTIDE SEQUENCE [LARGE SCALE GENOMIC DNA]</scope>
    <source>
        <strain evidence="7 8">AMFP18/2</strain>
    </source>
</reference>